<evidence type="ECO:0000256" key="1">
    <source>
        <dbReference type="SAM" id="SignalP"/>
    </source>
</evidence>
<comment type="caution">
    <text evidence="2">The sequence shown here is derived from an EMBL/GenBank/DDBJ whole genome shotgun (WGS) entry which is preliminary data.</text>
</comment>
<keyword evidence="1" id="KW-0732">Signal</keyword>
<organism evidence="2 3">
    <name type="scientific">Punica granatum</name>
    <name type="common">Pomegranate</name>
    <dbReference type="NCBI Taxonomy" id="22663"/>
    <lineage>
        <taxon>Eukaryota</taxon>
        <taxon>Viridiplantae</taxon>
        <taxon>Streptophyta</taxon>
        <taxon>Embryophyta</taxon>
        <taxon>Tracheophyta</taxon>
        <taxon>Spermatophyta</taxon>
        <taxon>Magnoliopsida</taxon>
        <taxon>eudicotyledons</taxon>
        <taxon>Gunneridae</taxon>
        <taxon>Pentapetalae</taxon>
        <taxon>rosids</taxon>
        <taxon>malvids</taxon>
        <taxon>Myrtales</taxon>
        <taxon>Lythraceae</taxon>
        <taxon>Punica</taxon>
    </lineage>
</organism>
<dbReference type="Proteomes" id="UP000233551">
    <property type="component" value="Unassembled WGS sequence"/>
</dbReference>
<accession>A0A2I0GK26</accession>
<evidence type="ECO:0000313" key="2">
    <source>
        <dbReference type="EMBL" id="PKH63917.1"/>
    </source>
</evidence>
<name>A0A2I0GK26_PUNGR</name>
<sequence length="83" mass="9101">ILFPLCSLFIVFFLPLHCSLSPNPSSPSTRRDPPRPCPLFRPPLTPIEAALVPDKDVVEGDLPVDGLLKDVRGDVERTHNGNS</sequence>
<feature type="signal peptide" evidence="1">
    <location>
        <begin position="1"/>
        <end position="20"/>
    </location>
</feature>
<feature type="chain" id="PRO_5014177732" evidence="1">
    <location>
        <begin position="21"/>
        <end position="83"/>
    </location>
</feature>
<feature type="non-terminal residue" evidence="2">
    <location>
        <position position="1"/>
    </location>
</feature>
<protein>
    <submittedName>
        <fullName evidence="2">Uncharacterized protein</fullName>
    </submittedName>
</protein>
<reference evidence="2 3" key="1">
    <citation type="submission" date="2017-11" db="EMBL/GenBank/DDBJ databases">
        <title>De-novo sequencing of pomegranate (Punica granatum L.) genome.</title>
        <authorList>
            <person name="Akparov Z."/>
            <person name="Amiraslanov A."/>
            <person name="Hajiyeva S."/>
            <person name="Abbasov M."/>
            <person name="Kaur K."/>
            <person name="Hamwieh A."/>
            <person name="Solovyev V."/>
            <person name="Salamov A."/>
            <person name="Braich B."/>
            <person name="Kosarev P."/>
            <person name="Mahmoud A."/>
            <person name="Hajiyev E."/>
            <person name="Babayeva S."/>
            <person name="Izzatullayeva V."/>
            <person name="Mammadov A."/>
            <person name="Mammadov A."/>
            <person name="Sharifova S."/>
            <person name="Ojaghi J."/>
            <person name="Eynullazada K."/>
            <person name="Bayramov B."/>
            <person name="Abdulazimova A."/>
            <person name="Shahmuradov I."/>
        </authorList>
    </citation>
    <scope>NUCLEOTIDE SEQUENCE [LARGE SCALE GENOMIC DNA]</scope>
    <source>
        <strain evidence="3">cv. AG2017</strain>
        <tissue evidence="2">Leaf</tissue>
    </source>
</reference>
<dbReference type="AlphaFoldDB" id="A0A2I0GK26"/>
<proteinExistence type="predicted"/>
<keyword evidence="3" id="KW-1185">Reference proteome</keyword>
<dbReference type="EMBL" id="PGOL01044950">
    <property type="protein sequence ID" value="PKH63917.1"/>
    <property type="molecule type" value="Genomic_DNA"/>
</dbReference>
<evidence type="ECO:0000313" key="3">
    <source>
        <dbReference type="Proteomes" id="UP000233551"/>
    </source>
</evidence>
<gene>
    <name evidence="2" type="ORF">CRG98_050222</name>
</gene>